<comment type="similarity">
    <text evidence="2 8">Belongs to the mitochondrial carrier (TC 2.A.29) family.</text>
</comment>
<dbReference type="PANTHER" id="PTHR46314">
    <property type="entry name" value="SOLUTE CARRIER FAMILY 25 MEMBER 44"/>
    <property type="match status" value="1"/>
</dbReference>
<evidence type="ECO:0000256" key="5">
    <source>
        <dbReference type="ARBA" id="ARBA00022737"/>
    </source>
</evidence>
<dbReference type="InterPro" id="IPR042164">
    <property type="entry name" value="SLC25A44"/>
</dbReference>
<evidence type="ECO:0000256" key="2">
    <source>
        <dbReference type="ARBA" id="ARBA00006375"/>
    </source>
</evidence>
<evidence type="ECO:0000256" key="8">
    <source>
        <dbReference type="RuleBase" id="RU000488"/>
    </source>
</evidence>
<comment type="caution">
    <text evidence="9">The sequence shown here is derived from an EMBL/GenBank/DDBJ whole genome shotgun (WGS) entry which is preliminary data.</text>
</comment>
<dbReference type="InterPro" id="IPR023395">
    <property type="entry name" value="MCP_dom_sf"/>
</dbReference>
<sequence length="377" mass="41907">MFCTSSSFVQKPSQLRIAASSKIRTDSGSLSAYRKPHGSLLLLKQLEYTARCDSHGLTGTMQQKGAVQIIEWEDLDKRKFYSLGVFMTLTTRVTVYPASLIRTRLQVQKGKAVYSGTFDAFCKILRTEGVRGLYRGFMINTFTLVSGQAYITTYELVRKYVSHYSPSNTVKSVVAGGAASLVAQTITVPIDIVSQHLMVQGQGEHPSRFKVKPKIMLATSKRKLSFGQSREITVQIFAADGFRGFYKGYVASLLTYIPNSALWWPFYHFYAEKLSLMAPSGCPHLILQAVAGPMAAATASTITNPMDVVRARVQVEGHTSVIETFKQLLAEEGIWMMTKGLSARIISSMPTSVLIVVGYETLKRLSLRAELIETRHW</sequence>
<dbReference type="Gene3D" id="1.50.40.10">
    <property type="entry name" value="Mitochondrial carrier domain"/>
    <property type="match status" value="2"/>
</dbReference>
<dbReference type="AlphaFoldDB" id="A0A315VMU3"/>
<evidence type="ECO:0000256" key="6">
    <source>
        <dbReference type="ARBA" id="ARBA00023136"/>
    </source>
</evidence>
<dbReference type="GO" id="GO:0016020">
    <property type="term" value="C:membrane"/>
    <property type="evidence" value="ECO:0007669"/>
    <property type="project" value="UniProtKB-SubCell"/>
</dbReference>
<dbReference type="STRING" id="33528.ENSGAFP00000007545"/>
<dbReference type="InterPro" id="IPR002067">
    <property type="entry name" value="MCP"/>
</dbReference>
<evidence type="ECO:0000313" key="9">
    <source>
        <dbReference type="EMBL" id="PWA24501.1"/>
    </source>
</evidence>
<evidence type="ECO:0000256" key="3">
    <source>
        <dbReference type="ARBA" id="ARBA00022448"/>
    </source>
</evidence>
<evidence type="ECO:0008006" key="11">
    <source>
        <dbReference type="Google" id="ProtNLM"/>
    </source>
</evidence>
<proteinExistence type="inferred from homology"/>
<protein>
    <recommendedName>
        <fullName evidence="11">Solute carrier family 25 member 44</fullName>
    </recommendedName>
</protein>
<name>A0A315VMU3_GAMAF</name>
<evidence type="ECO:0000256" key="4">
    <source>
        <dbReference type="ARBA" id="ARBA00022692"/>
    </source>
</evidence>
<dbReference type="PRINTS" id="PR00926">
    <property type="entry name" value="MITOCARRIER"/>
</dbReference>
<dbReference type="GO" id="GO:0015658">
    <property type="term" value="F:branched-chain amino acid transmembrane transporter activity"/>
    <property type="evidence" value="ECO:0007669"/>
    <property type="project" value="InterPro"/>
</dbReference>
<organism evidence="9 10">
    <name type="scientific">Gambusia affinis</name>
    <name type="common">Western mosquitofish</name>
    <name type="synonym">Heterandria affinis</name>
    <dbReference type="NCBI Taxonomy" id="33528"/>
    <lineage>
        <taxon>Eukaryota</taxon>
        <taxon>Metazoa</taxon>
        <taxon>Chordata</taxon>
        <taxon>Craniata</taxon>
        <taxon>Vertebrata</taxon>
        <taxon>Euteleostomi</taxon>
        <taxon>Actinopterygii</taxon>
        <taxon>Neopterygii</taxon>
        <taxon>Teleostei</taxon>
        <taxon>Neoteleostei</taxon>
        <taxon>Acanthomorphata</taxon>
        <taxon>Ovalentaria</taxon>
        <taxon>Atherinomorphae</taxon>
        <taxon>Cyprinodontiformes</taxon>
        <taxon>Poeciliidae</taxon>
        <taxon>Poeciliinae</taxon>
        <taxon>Gambusia</taxon>
    </lineage>
</organism>
<dbReference type="GO" id="GO:0009083">
    <property type="term" value="P:branched-chain amino acid catabolic process"/>
    <property type="evidence" value="ECO:0007669"/>
    <property type="project" value="InterPro"/>
</dbReference>
<dbReference type="PANTHER" id="PTHR46314:SF2">
    <property type="entry name" value="SOLUTE CARRIER FAMILY 25 MEMBER 44"/>
    <property type="match status" value="1"/>
</dbReference>
<dbReference type="SUPFAM" id="SSF103506">
    <property type="entry name" value="Mitochondrial carrier"/>
    <property type="match status" value="1"/>
</dbReference>
<evidence type="ECO:0000256" key="1">
    <source>
        <dbReference type="ARBA" id="ARBA00004141"/>
    </source>
</evidence>
<evidence type="ECO:0000313" key="10">
    <source>
        <dbReference type="Proteomes" id="UP000250572"/>
    </source>
</evidence>
<dbReference type="EMBL" id="NHOQ01001423">
    <property type="protein sequence ID" value="PWA24501.1"/>
    <property type="molecule type" value="Genomic_DNA"/>
</dbReference>
<keyword evidence="6 7" id="KW-0472">Membrane</keyword>
<feature type="repeat" description="Solcar" evidence="7">
    <location>
        <begin position="78"/>
        <end position="160"/>
    </location>
</feature>
<dbReference type="Proteomes" id="UP000250572">
    <property type="component" value="Unassembled WGS sequence"/>
</dbReference>
<keyword evidence="3 8" id="KW-0813">Transport</keyword>
<evidence type="ECO:0000256" key="7">
    <source>
        <dbReference type="PROSITE-ProRule" id="PRU00282"/>
    </source>
</evidence>
<keyword evidence="5" id="KW-0677">Repeat</keyword>
<keyword evidence="4 7" id="KW-0812">Transmembrane</keyword>
<dbReference type="GO" id="GO:0005739">
    <property type="term" value="C:mitochondrion"/>
    <property type="evidence" value="ECO:0007669"/>
    <property type="project" value="InterPro"/>
</dbReference>
<accession>A0A315VMU3</accession>
<gene>
    <name evidence="9" type="ORF">CCH79_00011755</name>
</gene>
<dbReference type="PROSITE" id="PS50920">
    <property type="entry name" value="SOLCAR"/>
    <property type="match status" value="3"/>
</dbReference>
<comment type="subcellular location">
    <subcellularLocation>
        <location evidence="1">Membrane</location>
        <topology evidence="1">Multi-pass membrane protein</topology>
    </subcellularLocation>
</comment>
<dbReference type="InterPro" id="IPR018108">
    <property type="entry name" value="MCP_transmembrane"/>
</dbReference>
<dbReference type="Pfam" id="PF00153">
    <property type="entry name" value="Mito_carr"/>
    <property type="match status" value="3"/>
</dbReference>
<keyword evidence="10" id="KW-1185">Reference proteome</keyword>
<feature type="repeat" description="Solcar" evidence="7">
    <location>
        <begin position="283"/>
        <end position="365"/>
    </location>
</feature>
<reference evidence="9 10" key="1">
    <citation type="journal article" date="2018" name="G3 (Bethesda)">
        <title>A High-Quality Reference Genome for the Invasive Mosquitofish Gambusia affinis Using a Chicago Library.</title>
        <authorList>
            <person name="Hoffberg S.L."/>
            <person name="Troendle N.J."/>
            <person name="Glenn T.C."/>
            <person name="Mahmud O."/>
            <person name="Louha S."/>
            <person name="Chalopin D."/>
            <person name="Bennetzen J.L."/>
            <person name="Mauricio R."/>
        </authorList>
    </citation>
    <scope>NUCLEOTIDE SEQUENCE [LARGE SCALE GENOMIC DNA]</scope>
    <source>
        <strain evidence="9">NE01/NJP1002.9</strain>
        <tissue evidence="9">Muscle</tissue>
    </source>
</reference>
<feature type="repeat" description="Solcar" evidence="7">
    <location>
        <begin position="167"/>
        <end position="273"/>
    </location>
</feature>